<dbReference type="VEuPathDB" id="TriTrypDB:Tc_MARK_8285"/>
<reference evidence="1 2" key="1">
    <citation type="journal article" date="2018" name="Microb. Genom.">
        <title>Expanding an expanded genome: long-read sequencing of Trypanosoma cruzi.</title>
        <authorList>
            <person name="Berna L."/>
            <person name="Rodriguez M."/>
            <person name="Chiribao M.L."/>
            <person name="Parodi-Talice A."/>
            <person name="Pita S."/>
            <person name="Rijo G."/>
            <person name="Alvarez-Valin F."/>
            <person name="Robello C."/>
        </authorList>
    </citation>
    <scope>NUCLEOTIDE SEQUENCE [LARGE SCALE GENOMIC DNA]</scope>
    <source>
        <strain evidence="1 2">TCC</strain>
    </source>
</reference>
<evidence type="ECO:0000313" key="2">
    <source>
        <dbReference type="Proteomes" id="UP000246078"/>
    </source>
</evidence>
<proteinExistence type="predicted"/>
<dbReference type="VEuPathDB" id="TriTrypDB:TCSYLVIO_005276"/>
<dbReference type="VEuPathDB" id="TriTrypDB:TCDM_10183"/>
<gene>
    <name evidence="1" type="ORF">C3747_57g145</name>
</gene>
<dbReference type="VEuPathDB" id="TriTrypDB:TcCLB.508097.100"/>
<dbReference type="VEuPathDB" id="TriTrypDB:TcCL_NonESM12608"/>
<name>A0A2V2WV75_TRYCR</name>
<sequence length="362" mass="39380">MGTKQKFFNQTATPTAPLCCQPRLGAEAGASQHTMRFFLVGCVHSALHHAVEATAPCPDSTYLHSLEVRHRDSCTASLGPRASTKDTSAQLEANLAPLRRIVGFLEPTQHERLTFLWYIEEERGAICSETMPQSIHRNAVTSIPLPRDAVLNGMRRVCGHMRIFPHHTRASHAEHRIFARDTVSRDGVGVFQPRHAQDAPDGVRRSAVEPARTFLGPLHCQLTPRTAELPVGPHRAAAGSLACSCRAECPATEHGLRHFPVPRLAAASQSPTRVPVATDSLSAMESLRLGPLEVHDDVGEEICAVPLSQADRGHTGESTFSPLRRGISRNVTADADAVVARSLPQDCVNAWQLGYLTAVKRP</sequence>
<dbReference type="AlphaFoldDB" id="A0A2V2WV75"/>
<dbReference type="VEuPathDB" id="TriTrypDB:TcCLB.507973.20"/>
<dbReference type="VEuPathDB" id="TriTrypDB:Tc_MARK_7249"/>
<comment type="caution">
    <text evidence="1">The sequence shown here is derived from an EMBL/GenBank/DDBJ whole genome shotgun (WGS) entry which is preliminary data.</text>
</comment>
<dbReference type="VEuPathDB" id="TriTrypDB:C4B63_71g182"/>
<dbReference type="VEuPathDB" id="TriTrypDB:TcG_11869"/>
<dbReference type="VEuPathDB" id="TriTrypDB:ECC02_008880"/>
<organism evidence="1 2">
    <name type="scientific">Trypanosoma cruzi</name>
    <dbReference type="NCBI Taxonomy" id="5693"/>
    <lineage>
        <taxon>Eukaryota</taxon>
        <taxon>Discoba</taxon>
        <taxon>Euglenozoa</taxon>
        <taxon>Kinetoplastea</taxon>
        <taxon>Metakinetoplastina</taxon>
        <taxon>Trypanosomatida</taxon>
        <taxon>Trypanosomatidae</taxon>
        <taxon>Trypanosoma</taxon>
        <taxon>Schizotrypanum</taxon>
    </lineage>
</organism>
<dbReference type="VEuPathDB" id="TriTrypDB:TCDM_12465"/>
<protein>
    <submittedName>
        <fullName evidence="1">Uncharacterized protein</fullName>
    </submittedName>
</protein>
<dbReference type="VEuPathDB" id="TriTrypDB:TcCLB.510475.20"/>
<dbReference type="VEuPathDB" id="TriTrypDB:TcBrA4_0101510"/>
<dbReference type="OrthoDB" id="251910at2759"/>
<dbReference type="VEuPathDB" id="TriTrypDB:TcYC6_0094400"/>
<accession>A0A2V2WV75</accession>
<dbReference type="Proteomes" id="UP000246078">
    <property type="component" value="Unassembled WGS sequence"/>
</dbReference>
<evidence type="ECO:0000313" key="1">
    <source>
        <dbReference type="EMBL" id="PWV11763.1"/>
    </source>
</evidence>
<dbReference type="VEuPathDB" id="TriTrypDB:TcYC6_0025690"/>
<dbReference type="VEuPathDB" id="TriTrypDB:C3747_57g145"/>
<dbReference type="VEuPathDB" id="TriTrypDB:TcCLB.511081.20"/>
<dbReference type="EMBL" id="PRFC01000057">
    <property type="protein sequence ID" value="PWV11763.1"/>
    <property type="molecule type" value="Genomic_DNA"/>
</dbReference>